<keyword evidence="3" id="KW-0605">Phycobilisome</keyword>
<dbReference type="Gene3D" id="1.25.10.10">
    <property type="entry name" value="Leucine-rich Repeat Variant"/>
    <property type="match status" value="1"/>
</dbReference>
<gene>
    <name evidence="5" type="ORF">VB620_08075</name>
</gene>
<dbReference type="InterPro" id="IPR011989">
    <property type="entry name" value="ARM-like"/>
</dbReference>
<reference evidence="5 6" key="1">
    <citation type="submission" date="2023-12" db="EMBL/GenBank/DDBJ databases">
        <title>Baltic Sea Cyanobacteria.</title>
        <authorList>
            <person name="Delbaje E."/>
            <person name="Fewer D.P."/>
            <person name="Shishido T.K."/>
        </authorList>
    </citation>
    <scope>NUCLEOTIDE SEQUENCE [LARGE SCALE GENOMIC DNA]</scope>
    <source>
        <strain evidence="5 6">UHCC-0300</strain>
    </source>
</reference>
<name>A0ABU5UCP4_9CYAN</name>
<evidence type="ECO:0000256" key="1">
    <source>
        <dbReference type="ARBA" id="ARBA00009299"/>
    </source>
</evidence>
<sequence length="780" mass="88956">MILPDALKLEASNLQTSPQRLRELAAINDDLARLVAANSVADSSLLGELFLKAKINKDVEMQRSLASNPNTPRQWLIGLAYMFPEEFFSNPAYDLSILENHRFGLKLLNLVCSSNAPTSFLEFAAGICETNIKRIRNRDDFQYFFLEQQYEINIKYILKKTSTFSFKDFWKWRELLIIIASHQNTSRKKLLELSTSGEDIVAELAQLRLDCPNNGMNFWDQVALNKKPNLILFIPIRLIFKLVQLPDISTNFLKAASQLETFPGILNIIANHPKTPKEVLDKLAKNSIHFIAEAAKLHINYAGELETGWRDLAEEKIDRNQLPSLIINAERIELRLWYAGAIDESTLPYLNQNSVHEYTSTLLKIVSSADTPRQILDNLENHPRVSPLIAECVTYLKQREAIVFYLLSGTLPINSTKLSDNFAVNQIQPIVFDLNTLFTNLEDRNWWIDTRCIFINNPTINLCLLDVIQKSKSRSRRYYLNNMLRDFEQGRYKDNNLILMRFSNLEYYGVILASNPSTSPEILSKLVEHPIQGVRVLVSSNYNITQNSLDKLIDDRHPEVRAAALANPKLDSMLREQLATLENPNLSSLDLLELANSEYTAVKTKVTRHSNVDGSILARLADDKLIVKLAVAKHPKTPEEILTRFTQHPDRRLPLAVAQNPGTPKDLLIQLATEPGGRGGFHFNPLNLAAVKNLLTQEPEAAIPFLERCLKFPDRPSFSRFLVLMNPRIPSSFLARYYKSWFWPERYAIAQNPNTDPDIRQQLTQDPNRIVSAAARDTLK</sequence>
<evidence type="ECO:0000256" key="3">
    <source>
        <dbReference type="ARBA" id="ARBA00022738"/>
    </source>
</evidence>
<proteinExistence type="inferred from homology"/>
<evidence type="ECO:0008006" key="7">
    <source>
        <dbReference type="Google" id="ProtNLM"/>
    </source>
</evidence>
<keyword evidence="2" id="KW-0042">Antenna complex</keyword>
<dbReference type="Proteomes" id="UP001302120">
    <property type="component" value="Unassembled WGS sequence"/>
</dbReference>
<accession>A0ABU5UCP4</accession>
<keyword evidence="6" id="KW-1185">Reference proteome</keyword>
<comment type="similarity">
    <text evidence="1">Belongs to the CpcE/RpcE/PecE family.</text>
</comment>
<protein>
    <recommendedName>
        <fullName evidence="7">Leucine rich repeat variant</fullName>
    </recommendedName>
</protein>
<dbReference type="EMBL" id="JAYGHG010000009">
    <property type="protein sequence ID" value="MEA5581294.1"/>
    <property type="molecule type" value="Genomic_DNA"/>
</dbReference>
<keyword evidence="4" id="KW-0456">Lyase</keyword>
<dbReference type="SUPFAM" id="SSF48371">
    <property type="entry name" value="ARM repeat"/>
    <property type="match status" value="1"/>
</dbReference>
<dbReference type="InterPro" id="IPR016024">
    <property type="entry name" value="ARM-type_fold"/>
</dbReference>
<comment type="caution">
    <text evidence="5">The sequence shown here is derived from an EMBL/GenBank/DDBJ whole genome shotgun (WGS) entry which is preliminary data.</text>
</comment>
<evidence type="ECO:0000313" key="6">
    <source>
        <dbReference type="Proteomes" id="UP001302120"/>
    </source>
</evidence>
<evidence type="ECO:0000313" key="5">
    <source>
        <dbReference type="EMBL" id="MEA5581294.1"/>
    </source>
</evidence>
<organism evidence="5 6">
    <name type="scientific">Nodularia harveyana UHCC-0300</name>
    <dbReference type="NCBI Taxonomy" id="2974287"/>
    <lineage>
        <taxon>Bacteria</taxon>
        <taxon>Bacillati</taxon>
        <taxon>Cyanobacteriota</taxon>
        <taxon>Cyanophyceae</taxon>
        <taxon>Nostocales</taxon>
        <taxon>Nodulariaceae</taxon>
        <taxon>Nodularia</taxon>
    </lineage>
</organism>
<evidence type="ECO:0000256" key="4">
    <source>
        <dbReference type="ARBA" id="ARBA00023239"/>
    </source>
</evidence>
<evidence type="ECO:0000256" key="2">
    <source>
        <dbReference type="ARBA" id="ARBA00022549"/>
    </source>
</evidence>
<dbReference type="RefSeq" id="WP_323195631.1">
    <property type="nucleotide sequence ID" value="NZ_JAYGHG010000009.1"/>
</dbReference>